<proteinExistence type="predicted"/>
<evidence type="ECO:0000313" key="3">
    <source>
        <dbReference type="EMBL" id="MBZ2386750.1"/>
    </source>
</evidence>
<keyword evidence="4" id="KW-1185">Reference proteome</keyword>
<organism evidence="3 4">
    <name type="scientific">Anaerococcus murdochii</name>
    <dbReference type="NCBI Taxonomy" id="411577"/>
    <lineage>
        <taxon>Bacteria</taxon>
        <taxon>Bacillati</taxon>
        <taxon>Bacillota</taxon>
        <taxon>Tissierellia</taxon>
        <taxon>Tissierellales</taxon>
        <taxon>Peptoniphilaceae</taxon>
        <taxon>Anaerococcus</taxon>
    </lineage>
</organism>
<dbReference type="RefSeq" id="WP_223419145.1">
    <property type="nucleotide sequence ID" value="NZ_JAIPME010000002.1"/>
</dbReference>
<dbReference type="PROSITE" id="PS51257">
    <property type="entry name" value="PROKAR_LIPOPROTEIN"/>
    <property type="match status" value="1"/>
</dbReference>
<protein>
    <recommendedName>
        <fullName evidence="5">Lipoprotein</fullName>
    </recommendedName>
</protein>
<feature type="signal peptide" evidence="2">
    <location>
        <begin position="1"/>
        <end position="25"/>
    </location>
</feature>
<accession>A0ABS7SYX4</accession>
<evidence type="ECO:0008006" key="5">
    <source>
        <dbReference type="Google" id="ProtNLM"/>
    </source>
</evidence>
<evidence type="ECO:0000256" key="2">
    <source>
        <dbReference type="SAM" id="SignalP"/>
    </source>
</evidence>
<keyword evidence="2" id="KW-0732">Signal</keyword>
<sequence length="161" mass="18005">MKKSFNVFVKAALVFGLALGMTACGKSKADVEVGSDSLISFEETEKDFVDSANKLDWPEGYEIPDHLDDDKDATFEAGYGNTRASQYWEAAWQEEWLNNYKTNPEKAEKALKELEKAPGMAYMGPDKCDDATRKAFKDSLEKAKDGDPSGFEENLKLNDPR</sequence>
<evidence type="ECO:0000256" key="1">
    <source>
        <dbReference type="SAM" id="MobiDB-lite"/>
    </source>
</evidence>
<gene>
    <name evidence="3" type="ORF">K8P03_05585</name>
</gene>
<feature type="region of interest" description="Disordered" evidence="1">
    <location>
        <begin position="139"/>
        <end position="161"/>
    </location>
</feature>
<name>A0ABS7SYX4_9FIRM</name>
<feature type="chain" id="PRO_5045994012" description="Lipoprotein" evidence="2">
    <location>
        <begin position="26"/>
        <end position="161"/>
    </location>
</feature>
<dbReference type="Proteomes" id="UP000734271">
    <property type="component" value="Unassembled WGS sequence"/>
</dbReference>
<comment type="caution">
    <text evidence="3">The sequence shown here is derived from an EMBL/GenBank/DDBJ whole genome shotgun (WGS) entry which is preliminary data.</text>
</comment>
<evidence type="ECO:0000313" key="4">
    <source>
        <dbReference type="Proteomes" id="UP000734271"/>
    </source>
</evidence>
<dbReference type="EMBL" id="JAIPME010000002">
    <property type="protein sequence ID" value="MBZ2386750.1"/>
    <property type="molecule type" value="Genomic_DNA"/>
</dbReference>
<reference evidence="3 4" key="1">
    <citation type="submission" date="2021-08" db="EMBL/GenBank/DDBJ databases">
        <title>FDA dAtabase for Regulatory Grade micrObial Sequences (FDA-ARGOS): Supporting development and validation of Infectious Disease Dx tests.</title>
        <authorList>
            <person name="Sproer C."/>
            <person name="Gronow S."/>
            <person name="Severitt S."/>
            <person name="Schroder I."/>
            <person name="Tallon L."/>
            <person name="Sadzewicz L."/>
            <person name="Zhao X."/>
            <person name="Boylan J."/>
            <person name="Ott S."/>
            <person name="Bowen H."/>
            <person name="Vavikolanu K."/>
            <person name="Hazen T."/>
            <person name="Aluvathingal J."/>
            <person name="Nadendla S."/>
            <person name="Lowell S."/>
            <person name="Myers T."/>
            <person name="Yan Y."/>
            <person name="Sichtig H."/>
        </authorList>
    </citation>
    <scope>NUCLEOTIDE SEQUENCE [LARGE SCALE GENOMIC DNA]</scope>
    <source>
        <strain evidence="3 4">FDAARGOS_1460</strain>
    </source>
</reference>